<dbReference type="EMBL" id="WIXE01019171">
    <property type="protein sequence ID" value="KAK5970273.1"/>
    <property type="molecule type" value="Genomic_DNA"/>
</dbReference>
<protein>
    <submittedName>
        <fullName evidence="2">Uncharacterized protein</fullName>
    </submittedName>
</protein>
<reference evidence="2 3" key="1">
    <citation type="submission" date="2019-10" db="EMBL/GenBank/DDBJ databases">
        <title>Assembly and Annotation for the nematode Trichostrongylus colubriformis.</title>
        <authorList>
            <person name="Martin J."/>
        </authorList>
    </citation>
    <scope>NUCLEOTIDE SEQUENCE [LARGE SCALE GENOMIC DNA]</scope>
    <source>
        <strain evidence="2">G859</strain>
        <tissue evidence="2">Whole worm</tissue>
    </source>
</reference>
<feature type="compositionally biased region" description="Low complexity" evidence="1">
    <location>
        <begin position="23"/>
        <end position="46"/>
    </location>
</feature>
<feature type="compositionally biased region" description="Polar residues" evidence="1">
    <location>
        <begin position="47"/>
        <end position="62"/>
    </location>
</feature>
<evidence type="ECO:0000313" key="2">
    <source>
        <dbReference type="EMBL" id="KAK5970273.1"/>
    </source>
</evidence>
<name>A0AAN8FFA6_TRICO</name>
<dbReference type="Proteomes" id="UP001331761">
    <property type="component" value="Unassembled WGS sequence"/>
</dbReference>
<evidence type="ECO:0000313" key="3">
    <source>
        <dbReference type="Proteomes" id="UP001331761"/>
    </source>
</evidence>
<proteinExistence type="predicted"/>
<dbReference type="AlphaFoldDB" id="A0AAN8FFA6"/>
<feature type="compositionally biased region" description="Low complexity" evidence="1">
    <location>
        <begin position="1"/>
        <end position="11"/>
    </location>
</feature>
<feature type="region of interest" description="Disordered" evidence="1">
    <location>
        <begin position="1"/>
        <end position="167"/>
    </location>
</feature>
<comment type="caution">
    <text evidence="2">The sequence shown here is derived from an EMBL/GenBank/DDBJ whole genome shotgun (WGS) entry which is preliminary data.</text>
</comment>
<accession>A0AAN8FFA6</accession>
<evidence type="ECO:0000256" key="1">
    <source>
        <dbReference type="SAM" id="MobiDB-lite"/>
    </source>
</evidence>
<organism evidence="2 3">
    <name type="scientific">Trichostrongylus colubriformis</name>
    <name type="common">Black scour worm</name>
    <dbReference type="NCBI Taxonomy" id="6319"/>
    <lineage>
        <taxon>Eukaryota</taxon>
        <taxon>Metazoa</taxon>
        <taxon>Ecdysozoa</taxon>
        <taxon>Nematoda</taxon>
        <taxon>Chromadorea</taxon>
        <taxon>Rhabditida</taxon>
        <taxon>Rhabditina</taxon>
        <taxon>Rhabditomorpha</taxon>
        <taxon>Strongyloidea</taxon>
        <taxon>Trichostrongylidae</taxon>
        <taxon>Trichostrongylus</taxon>
    </lineage>
</organism>
<sequence length="477" mass="51793">MAQPDGGDTTPTTPPPCPAPNRTMFTTPAPPTTTTQGTPFCTTLGTSGTDPTAASGSTASGQTLTVATVTAPTTSTNTDAAQTPSLAASPSTASAQTAPPAITSTGAAVGADDVTTTTMSSSPSQQMTSSRATASSRASSGSSASSSSSGQSTATSQSTTTSNCIPVQQSQEFSKPFTVPTMFTANTESDPFHNWISSLYEYMFKTEEICDHAQVTDLNSITEDQLYGFLATLSTAHPGPFCSLCDHFVSELVPRVFSMHPLWEEDEQHLMRLLYANIPSAKAFCSTLAPACYENYEARTRNITEALVCLECTACMTLGNVIQHSFLLDKKMVEAFLQFLRSSLFHNTCAELCLVWQPLNLTLFPNGFTYDGCMNFMTDSYRTVIDVATVILRPERFCALELHWCELNETPNLLHCLRELCLESLSDTPQAKWLCSQIPDTPNMADQFLNVHQTKRYKTRRPYHDKYEGGSTLRDEL</sequence>
<feature type="compositionally biased region" description="Low complexity" evidence="1">
    <location>
        <begin position="63"/>
        <end position="162"/>
    </location>
</feature>
<gene>
    <name evidence="2" type="ORF">GCK32_008524</name>
</gene>
<keyword evidence="3" id="KW-1185">Reference proteome</keyword>